<dbReference type="EMBL" id="FQUS01000028">
    <property type="protein sequence ID" value="SHG43500.1"/>
    <property type="molecule type" value="Genomic_DNA"/>
</dbReference>
<evidence type="ECO:0000313" key="2">
    <source>
        <dbReference type="Proteomes" id="UP000184041"/>
    </source>
</evidence>
<dbReference type="AlphaFoldDB" id="A0A1M5JT95"/>
<sequence length="52" mass="6038">MLSEEVALVLRVEPFFLKGTPIQADQLYLQHDNTSIELWHLKTGSWPTSKRL</sequence>
<protein>
    <submittedName>
        <fullName evidence="1">Uncharacterized protein</fullName>
    </submittedName>
</protein>
<organism evidence="1 2">
    <name type="scientific">Fodinibius roseus</name>
    <dbReference type="NCBI Taxonomy" id="1194090"/>
    <lineage>
        <taxon>Bacteria</taxon>
        <taxon>Pseudomonadati</taxon>
        <taxon>Balneolota</taxon>
        <taxon>Balneolia</taxon>
        <taxon>Balneolales</taxon>
        <taxon>Balneolaceae</taxon>
        <taxon>Fodinibius</taxon>
    </lineage>
</organism>
<reference evidence="1 2" key="1">
    <citation type="submission" date="2016-11" db="EMBL/GenBank/DDBJ databases">
        <authorList>
            <person name="Jaros S."/>
            <person name="Januszkiewicz K."/>
            <person name="Wedrychowicz H."/>
        </authorList>
    </citation>
    <scope>NUCLEOTIDE SEQUENCE [LARGE SCALE GENOMIC DNA]</scope>
    <source>
        <strain evidence="1 2">DSM 21986</strain>
    </source>
</reference>
<dbReference type="STRING" id="1194090.SAMN05443144_12833"/>
<name>A0A1M5JT95_9BACT</name>
<dbReference type="Proteomes" id="UP000184041">
    <property type="component" value="Unassembled WGS sequence"/>
</dbReference>
<gene>
    <name evidence="1" type="ORF">SAMN05443144_12833</name>
</gene>
<proteinExistence type="predicted"/>
<keyword evidence="2" id="KW-1185">Reference proteome</keyword>
<evidence type="ECO:0000313" key="1">
    <source>
        <dbReference type="EMBL" id="SHG43500.1"/>
    </source>
</evidence>
<accession>A0A1M5JT95</accession>